<comment type="similarity">
    <text evidence="1">Belongs to the glycosyltransferase 15 family.</text>
</comment>
<sequence length="954" mass="107950">ILTFRKRIGLPQFHDPKCVGKPRSEGVAMRVLRRRKGYWQALERLNAQFQSFKDRAPTMVQKLNKTRWILLSSELSRPVAILTLGFAPARCHWDVLPAHPLVVNPEVPALPRLGSAKAFGGSLLSKRRLPLLSIPIHGKVVEESEPVLIEVSREMNLFTLEVPETYPLPWGQEGAHLLKYQLQFVRVPFAASLQRRRLCECFLVKHSESGWEGVASASSEGWLEEVLGRLKEATRVAAALRPAPYYMLTEETCDVSADIPLLHDPSRCLQDIGGWDVITMISDLENVTSIGSEQGRIVESPGNDTFRLEFDSGGKVTSKKYGKVILSPKQGGGITVTPKNADLVVVSPQAGNCFDMADMIPPVRGNAYVLVVPINPLYAPPTRIIPNYERIRFELHFVAEDMTDTHKLQRLLFLAHCSLQSAVDLLSPRYTLLFVHGARAIFVERSLAHHFCSLDESGDACASVEEIWHRGAGCVSSTLHLMKSGLDILEEAKVLVDAEWPCKDYLSLDLPQMPLEQLVKKLPASKRHLYDDPMCRTQGSLSRHEVTDPASWPHLPGRQHAIADRGHCLIEEGLCECYPPWRGELCEQLEPGVDTDRAEGVTVGGTVIVTMASRARLHELHFGLSNWWEKFNHRFDHPVLVFHQGLSPREVAEIRQSSRNRVWFANVDRFFRKPEALPTGPGRLMEATVPEGYRLMCRFKATFVLDQPALQGFDWMLWLDSDSYFTGDVEEDFAARMIEQQAIFGYTHVGREDAPVIKNLFDVALLFEAAELGGSKDRPPAAMSLDEGGVLNQDRAFEEGFSETAQNTYFERILSVNSPLERGHVLPFSSPAWKGHVPLTDMMILHISSFRTDALRRFTDWIDEWGGWWLYRWGDAAIRAVQVWLMLEARECYEFSDLAYAHQHFCRCAREIDAPCTFLGRGAKIFRWSCEKKPEARSVWRLYGIYDLWMPMGI</sequence>
<dbReference type="InterPro" id="IPR029044">
    <property type="entry name" value="Nucleotide-diphossugar_trans"/>
</dbReference>
<protein>
    <submittedName>
        <fullName evidence="3">2-mannosyltransferase 2</fullName>
    </submittedName>
</protein>
<dbReference type="Proteomes" id="UP001642464">
    <property type="component" value="Unassembled WGS sequence"/>
</dbReference>
<keyword evidence="2" id="KW-0808">Transferase</keyword>
<feature type="non-terminal residue" evidence="3">
    <location>
        <position position="1"/>
    </location>
</feature>
<proteinExistence type="inferred from homology"/>
<name>A0ABP0MRU7_9DINO</name>
<dbReference type="Pfam" id="PF01793">
    <property type="entry name" value="Glyco_transf_15"/>
    <property type="match status" value="2"/>
</dbReference>
<evidence type="ECO:0000313" key="3">
    <source>
        <dbReference type="EMBL" id="CAK9054205.1"/>
    </source>
</evidence>
<evidence type="ECO:0000256" key="2">
    <source>
        <dbReference type="ARBA" id="ARBA00022679"/>
    </source>
</evidence>
<dbReference type="EMBL" id="CAXAMM010023781">
    <property type="protein sequence ID" value="CAK9054205.1"/>
    <property type="molecule type" value="Genomic_DNA"/>
</dbReference>
<keyword evidence="4" id="KW-1185">Reference proteome</keyword>
<accession>A0ABP0MRU7</accession>
<organism evidence="3 4">
    <name type="scientific">Durusdinium trenchii</name>
    <dbReference type="NCBI Taxonomy" id="1381693"/>
    <lineage>
        <taxon>Eukaryota</taxon>
        <taxon>Sar</taxon>
        <taxon>Alveolata</taxon>
        <taxon>Dinophyceae</taxon>
        <taxon>Suessiales</taxon>
        <taxon>Symbiodiniaceae</taxon>
        <taxon>Durusdinium</taxon>
    </lineage>
</organism>
<comment type="caution">
    <text evidence="3">The sequence shown here is derived from an EMBL/GenBank/DDBJ whole genome shotgun (WGS) entry which is preliminary data.</text>
</comment>
<dbReference type="SUPFAM" id="SSF53448">
    <property type="entry name" value="Nucleotide-diphospho-sugar transferases"/>
    <property type="match status" value="1"/>
</dbReference>
<evidence type="ECO:0000256" key="1">
    <source>
        <dbReference type="ARBA" id="ARBA00007677"/>
    </source>
</evidence>
<gene>
    <name evidence="3" type="ORF">SCF082_LOCUS29453</name>
</gene>
<evidence type="ECO:0000313" key="4">
    <source>
        <dbReference type="Proteomes" id="UP001642464"/>
    </source>
</evidence>
<reference evidence="3 4" key="1">
    <citation type="submission" date="2024-02" db="EMBL/GenBank/DDBJ databases">
        <authorList>
            <person name="Chen Y."/>
            <person name="Shah S."/>
            <person name="Dougan E. K."/>
            <person name="Thang M."/>
            <person name="Chan C."/>
        </authorList>
    </citation>
    <scope>NUCLEOTIDE SEQUENCE [LARGE SCALE GENOMIC DNA]</scope>
</reference>
<dbReference type="InterPro" id="IPR002685">
    <property type="entry name" value="Glyco_trans_15"/>
</dbReference>
<dbReference type="Gene3D" id="3.90.550.10">
    <property type="entry name" value="Spore Coat Polysaccharide Biosynthesis Protein SpsA, Chain A"/>
    <property type="match status" value="1"/>
</dbReference>
<dbReference type="PANTHER" id="PTHR31121">
    <property type="entry name" value="ALPHA-1,2 MANNOSYLTRANSFERASE KTR1"/>
    <property type="match status" value="1"/>
</dbReference>
<dbReference type="PANTHER" id="PTHR31121:SF6">
    <property type="entry name" value="ALPHA-1,2 MANNOSYLTRANSFERASE KTR1"/>
    <property type="match status" value="1"/>
</dbReference>